<evidence type="ECO:0000256" key="8">
    <source>
        <dbReference type="ARBA" id="ARBA00012964"/>
    </source>
</evidence>
<dbReference type="RefSeq" id="XP_020907729.1">
    <property type="nucleotide sequence ID" value="XM_021052070.1"/>
</dbReference>
<dbReference type="Pfam" id="PF13023">
    <property type="entry name" value="HD_3"/>
    <property type="match status" value="1"/>
</dbReference>
<dbReference type="SUPFAM" id="SSF109604">
    <property type="entry name" value="HD-domain/PDEase-like"/>
    <property type="match status" value="1"/>
</dbReference>
<evidence type="ECO:0000256" key="13">
    <source>
        <dbReference type="ARBA" id="ARBA00032735"/>
    </source>
</evidence>
<dbReference type="PROSITE" id="PS51831">
    <property type="entry name" value="HD"/>
    <property type="match status" value="1"/>
</dbReference>
<dbReference type="InterPro" id="IPR039356">
    <property type="entry name" value="YfbR/HDDC2"/>
</dbReference>
<comment type="cofactor">
    <cofactor evidence="4">
        <name>Mg(2+)</name>
        <dbReference type="ChEBI" id="CHEBI:18420"/>
    </cofactor>
</comment>
<name>A0A913XPQ0_EXADI</name>
<dbReference type="AlphaFoldDB" id="A0A913XPQ0"/>
<evidence type="ECO:0000256" key="2">
    <source>
        <dbReference type="ARBA" id="ARBA00001936"/>
    </source>
</evidence>
<dbReference type="PANTHER" id="PTHR11845">
    <property type="entry name" value="5'-DEOXYNUCLEOTIDASE HDDC2"/>
    <property type="match status" value="1"/>
</dbReference>
<comment type="subunit">
    <text evidence="7">Homodimer.</text>
</comment>
<keyword evidence="11" id="KW-0378">Hydrolase</keyword>
<dbReference type="InterPro" id="IPR006674">
    <property type="entry name" value="HD_domain"/>
</dbReference>
<dbReference type="GO" id="GO:0005737">
    <property type="term" value="C:cytoplasm"/>
    <property type="evidence" value="ECO:0007669"/>
    <property type="project" value="TreeGrafter"/>
</dbReference>
<keyword evidence="16" id="KW-1185">Reference proteome</keyword>
<evidence type="ECO:0000256" key="4">
    <source>
        <dbReference type="ARBA" id="ARBA00001946"/>
    </source>
</evidence>
<dbReference type="OMA" id="TWRLCLM"/>
<evidence type="ECO:0000256" key="5">
    <source>
        <dbReference type="ARBA" id="ARBA00004074"/>
    </source>
</evidence>
<dbReference type="EnsemblMetazoa" id="XM_021052070.1">
    <property type="protein sequence ID" value="XP_020907729.1"/>
    <property type="gene ID" value="LOC110245775"/>
</dbReference>
<comment type="similarity">
    <text evidence="6">Belongs to the HDDC2 family.</text>
</comment>
<dbReference type="GO" id="GO:0046872">
    <property type="term" value="F:metal ion binding"/>
    <property type="evidence" value="ECO:0007669"/>
    <property type="project" value="UniProtKB-KW"/>
</dbReference>
<evidence type="ECO:0000256" key="12">
    <source>
        <dbReference type="ARBA" id="ARBA00022842"/>
    </source>
</evidence>
<comment type="function">
    <text evidence="5">Catalyzes the dephosphorylation of the nucleoside 5'-monophosphates deoxyadenosine monophosphate (dAMP), deoxycytidine monophosphate (dCMP), deoxyguanosine monophosphate (dGMP) and deoxythymidine monophosphate (dTMP).</text>
</comment>
<dbReference type="PANTHER" id="PTHR11845:SF13">
    <property type="entry name" value="5'-DEOXYNUCLEOTIDASE HDDC2"/>
    <property type="match status" value="1"/>
</dbReference>
<evidence type="ECO:0000256" key="7">
    <source>
        <dbReference type="ARBA" id="ARBA00011738"/>
    </source>
</evidence>
<dbReference type="GO" id="GO:0009159">
    <property type="term" value="P:deoxyribonucleoside monophosphate catabolic process"/>
    <property type="evidence" value="ECO:0007669"/>
    <property type="project" value="UniProtKB-ARBA"/>
</dbReference>
<evidence type="ECO:0000313" key="16">
    <source>
        <dbReference type="Proteomes" id="UP000887567"/>
    </source>
</evidence>
<keyword evidence="12" id="KW-0460">Magnesium</keyword>
<comment type="catalytic activity">
    <reaction evidence="1">
        <text>a 2'-deoxyribonucleoside 5'-phosphate + H2O = a 2'-deoxyribonucleoside + phosphate</text>
        <dbReference type="Rhea" id="RHEA:36167"/>
        <dbReference type="ChEBI" id="CHEBI:15377"/>
        <dbReference type="ChEBI" id="CHEBI:18274"/>
        <dbReference type="ChEBI" id="CHEBI:43474"/>
        <dbReference type="ChEBI" id="CHEBI:65317"/>
        <dbReference type="EC" id="3.1.3.89"/>
    </reaction>
</comment>
<dbReference type="SMART" id="SM00471">
    <property type="entry name" value="HDc"/>
    <property type="match status" value="1"/>
</dbReference>
<reference evidence="15" key="1">
    <citation type="submission" date="2022-11" db="UniProtKB">
        <authorList>
            <consortium name="EnsemblMetazoa"/>
        </authorList>
    </citation>
    <scope>IDENTIFICATION</scope>
</reference>
<evidence type="ECO:0000313" key="15">
    <source>
        <dbReference type="EnsemblMetazoa" id="XP_020907729.1"/>
    </source>
</evidence>
<keyword evidence="10" id="KW-0479">Metal-binding</keyword>
<dbReference type="GeneID" id="110245775"/>
<evidence type="ECO:0000259" key="14">
    <source>
        <dbReference type="PROSITE" id="PS51831"/>
    </source>
</evidence>
<evidence type="ECO:0000256" key="1">
    <source>
        <dbReference type="ARBA" id="ARBA00001638"/>
    </source>
</evidence>
<dbReference type="EC" id="3.1.3.89" evidence="8"/>
<evidence type="ECO:0000256" key="3">
    <source>
        <dbReference type="ARBA" id="ARBA00001941"/>
    </source>
</evidence>
<dbReference type="Gene3D" id="1.10.3210.10">
    <property type="entry name" value="Hypothetical protein af1432"/>
    <property type="match status" value="1"/>
</dbReference>
<feature type="domain" description="HD" evidence="14">
    <location>
        <begin position="33"/>
        <end position="141"/>
    </location>
</feature>
<dbReference type="InterPro" id="IPR003607">
    <property type="entry name" value="HD/PDEase_dom"/>
</dbReference>
<dbReference type="OrthoDB" id="10254258at2759"/>
<organism evidence="15 16">
    <name type="scientific">Exaiptasia diaphana</name>
    <name type="common">Tropical sea anemone</name>
    <name type="synonym">Aiptasia pulchella</name>
    <dbReference type="NCBI Taxonomy" id="2652724"/>
    <lineage>
        <taxon>Eukaryota</taxon>
        <taxon>Metazoa</taxon>
        <taxon>Cnidaria</taxon>
        <taxon>Anthozoa</taxon>
        <taxon>Hexacorallia</taxon>
        <taxon>Actiniaria</taxon>
        <taxon>Aiptasiidae</taxon>
        <taxon>Exaiptasia</taxon>
    </lineage>
</organism>
<evidence type="ECO:0000256" key="9">
    <source>
        <dbReference type="ARBA" id="ARBA00015933"/>
    </source>
</evidence>
<proteinExistence type="inferred from homology"/>
<dbReference type="KEGG" id="epa:110245775"/>
<evidence type="ECO:0000256" key="6">
    <source>
        <dbReference type="ARBA" id="ARBA00009999"/>
    </source>
</evidence>
<dbReference type="Proteomes" id="UP000887567">
    <property type="component" value="Unplaced"/>
</dbReference>
<dbReference type="FunFam" id="1.10.3210.10:FF:000011">
    <property type="entry name" value="HD domain-containing protein 2"/>
    <property type="match status" value="1"/>
</dbReference>
<dbReference type="GO" id="GO:0002953">
    <property type="term" value="F:5'-deoxynucleotidase activity"/>
    <property type="evidence" value="ECO:0007669"/>
    <property type="project" value="UniProtKB-EC"/>
</dbReference>
<evidence type="ECO:0000256" key="10">
    <source>
        <dbReference type="ARBA" id="ARBA00022723"/>
    </source>
</evidence>
<evidence type="ECO:0000256" key="11">
    <source>
        <dbReference type="ARBA" id="ARBA00022801"/>
    </source>
</evidence>
<protein>
    <recommendedName>
        <fullName evidence="9">5'-deoxynucleotidase HDDC2</fullName>
        <ecNumber evidence="8">3.1.3.89</ecNumber>
    </recommendedName>
    <alternativeName>
        <fullName evidence="13">HD domain-containing protein 2</fullName>
    </alternativeName>
</protein>
<sequence>MSNILKFLTLVGQLKATKRTGWVNRDVKSPESVSDHMYRMSIICFLLGNQDSNSDPKLNKDHCIKVALVHDLAECIVGDLTPSCGIPKEEKHLQEKKAMEELSALAGGEAGRELYELWEEYENQSTPEANFVKDVDRFEMILQAFEYETEENRTKQLQEFFDSTRGKFKHPLVKGWVEELYKMRNGSGNE</sequence>
<comment type="cofactor">
    <cofactor evidence="3">
        <name>Co(2+)</name>
        <dbReference type="ChEBI" id="CHEBI:48828"/>
    </cofactor>
</comment>
<accession>A0A913XPQ0</accession>
<comment type="cofactor">
    <cofactor evidence="2">
        <name>Mn(2+)</name>
        <dbReference type="ChEBI" id="CHEBI:29035"/>
    </cofactor>
</comment>